<dbReference type="EMBL" id="JBHTAS010000001">
    <property type="protein sequence ID" value="MFC7139246.1"/>
    <property type="molecule type" value="Genomic_DNA"/>
</dbReference>
<accession>A0ABD5XX91</accession>
<comment type="caution">
    <text evidence="2">The sequence shown here is derived from an EMBL/GenBank/DDBJ whole genome shotgun (WGS) entry which is preliminary data.</text>
</comment>
<gene>
    <name evidence="2" type="ORF">ACFQMA_05260</name>
</gene>
<keyword evidence="1" id="KW-0812">Transmembrane</keyword>
<name>A0ABD5XX91_9EURY</name>
<dbReference type="GeneID" id="78819498"/>
<dbReference type="AlphaFoldDB" id="A0ABD5XX91"/>
<feature type="transmembrane region" description="Helical" evidence="1">
    <location>
        <begin position="430"/>
        <end position="452"/>
    </location>
</feature>
<feature type="transmembrane region" description="Helical" evidence="1">
    <location>
        <begin position="488"/>
        <end position="507"/>
    </location>
</feature>
<keyword evidence="1" id="KW-1133">Transmembrane helix</keyword>
<evidence type="ECO:0000313" key="3">
    <source>
        <dbReference type="Proteomes" id="UP001596432"/>
    </source>
</evidence>
<keyword evidence="1" id="KW-0472">Membrane</keyword>
<evidence type="ECO:0000256" key="1">
    <source>
        <dbReference type="SAM" id="Phobius"/>
    </source>
</evidence>
<evidence type="ECO:0000313" key="2">
    <source>
        <dbReference type="EMBL" id="MFC7139246.1"/>
    </source>
</evidence>
<proteinExistence type="predicted"/>
<feature type="transmembrane region" description="Helical" evidence="1">
    <location>
        <begin position="359"/>
        <end position="380"/>
    </location>
</feature>
<organism evidence="2 3">
    <name type="scientific">Halosimplex aquaticum</name>
    <dbReference type="NCBI Taxonomy" id="3026162"/>
    <lineage>
        <taxon>Archaea</taxon>
        <taxon>Methanobacteriati</taxon>
        <taxon>Methanobacteriota</taxon>
        <taxon>Stenosarchaea group</taxon>
        <taxon>Halobacteria</taxon>
        <taxon>Halobacteriales</taxon>
        <taxon>Haloarculaceae</taxon>
        <taxon>Halosimplex</taxon>
    </lineage>
</organism>
<dbReference type="Proteomes" id="UP001596432">
    <property type="component" value="Unassembled WGS sequence"/>
</dbReference>
<feature type="transmembrane region" description="Helical" evidence="1">
    <location>
        <begin position="400"/>
        <end position="418"/>
    </location>
</feature>
<reference evidence="2 3" key="1">
    <citation type="journal article" date="2019" name="Int. J. Syst. Evol. Microbiol.">
        <title>The Global Catalogue of Microorganisms (GCM) 10K type strain sequencing project: providing services to taxonomists for standard genome sequencing and annotation.</title>
        <authorList>
            <consortium name="The Broad Institute Genomics Platform"/>
            <consortium name="The Broad Institute Genome Sequencing Center for Infectious Disease"/>
            <person name="Wu L."/>
            <person name="Ma J."/>
        </authorList>
    </citation>
    <scope>NUCLEOTIDE SEQUENCE [LARGE SCALE GENOMIC DNA]</scope>
    <source>
        <strain evidence="2 3">XZYJT29</strain>
    </source>
</reference>
<protein>
    <recommendedName>
        <fullName evidence="4">Yip1 domain-containing protein</fullName>
    </recommendedName>
</protein>
<keyword evidence="3" id="KW-1185">Reference proteome</keyword>
<feature type="transmembrane region" description="Helical" evidence="1">
    <location>
        <begin position="458"/>
        <end position="476"/>
    </location>
</feature>
<evidence type="ECO:0008006" key="4">
    <source>
        <dbReference type="Google" id="ProtNLM"/>
    </source>
</evidence>
<sequence length="508" mass="55391">MEQSWPPPRAATLAALVVLLVLAGAGSLVLSTVSTEAVASDTTPQKLVEPKPGENVFWPYTSRQRSPAGRTLAINVVVYADAETVRFYLSERRDATWNETEERWQDVDPDDGERNEVDAANQTVVEWGAARGAKRFLYVHDRALTEEGPNETTRRPYRALPFTGGVGEAGGEWIDETYQLHDGKYFASRYHLRVYESPYESDEWVAIQAHSDHWDWFRLRHTVHDTENAQDYVESEFWGNPAVDAVWRMYLDNPKGVGSDGWATVVDFRGVSNPLPDAKTAGAAALAGFVAVRPGRSRTLLARLVGADAAALDGSPTAAVDPPGRSVDSPAASADRLLVSRVRIAAALRSWDRLDGRQVALASWALSYALLFAALFLLYLSVRFGGIALEERFHETSPKVIAAALYPVLAFGLPIAAYSFGRGLEQTRCFAVAALGIGAAMVVDYQFLGVTVLPLDVVLHRLGIATALGLVAAGSVHGEASMERVNRFLAAGVLLWVYLLIAPLVGWL</sequence>
<dbReference type="RefSeq" id="WP_274324842.1">
    <property type="nucleotide sequence ID" value="NZ_CP118158.1"/>
</dbReference>